<dbReference type="PROSITE" id="PS00070">
    <property type="entry name" value="ALDEHYDE_DEHYDR_CYS"/>
    <property type="match status" value="1"/>
</dbReference>
<evidence type="ECO:0000313" key="6">
    <source>
        <dbReference type="Proteomes" id="UP001596504"/>
    </source>
</evidence>
<dbReference type="SUPFAM" id="SSF53720">
    <property type="entry name" value="ALDH-like"/>
    <property type="match status" value="1"/>
</dbReference>
<keyword evidence="6" id="KW-1185">Reference proteome</keyword>
<evidence type="ECO:0000259" key="4">
    <source>
        <dbReference type="Pfam" id="PF00171"/>
    </source>
</evidence>
<dbReference type="RefSeq" id="WP_380671710.1">
    <property type="nucleotide sequence ID" value="NZ_JBHTCJ010000014.1"/>
</dbReference>
<dbReference type="EC" id="1.2.1.-" evidence="5"/>
<dbReference type="Gene3D" id="3.40.605.10">
    <property type="entry name" value="Aldehyde Dehydrogenase, Chain A, domain 1"/>
    <property type="match status" value="1"/>
</dbReference>
<feature type="active site" evidence="2">
    <location>
        <position position="252"/>
    </location>
</feature>
<dbReference type="InterPro" id="IPR016160">
    <property type="entry name" value="Ald_DH_CS_CYS"/>
</dbReference>
<dbReference type="InterPro" id="IPR015590">
    <property type="entry name" value="Aldehyde_DH_dom"/>
</dbReference>
<dbReference type="EMBL" id="JBHTCJ010000014">
    <property type="protein sequence ID" value="MFC7344165.1"/>
    <property type="molecule type" value="Genomic_DNA"/>
</dbReference>
<feature type="domain" description="Aldehyde dehydrogenase" evidence="4">
    <location>
        <begin position="22"/>
        <end position="479"/>
    </location>
</feature>
<dbReference type="NCBIfam" id="NF007497">
    <property type="entry name" value="PRK10090.1"/>
    <property type="match status" value="1"/>
</dbReference>
<comment type="caution">
    <text evidence="5">The sequence shown here is derived from an EMBL/GenBank/DDBJ whole genome shotgun (WGS) entry which is preliminary data.</text>
</comment>
<evidence type="ECO:0000256" key="3">
    <source>
        <dbReference type="RuleBase" id="RU003345"/>
    </source>
</evidence>
<accession>A0ABW2LRM5</accession>
<sequence>MDFPLLPGEPAIFVAGRWQPVSRTRPVLNPATTETVAEVAEAGPELGEQALLAARGAQRDWARRSGVERGEVLRSVAAAIRANHEELARIVVTEQGKTIGEARGEIGGAATWFEYYAGYDRRATGTVLPSERPDEQLMIRDEPHGVVAAIIPWNFPAALFARKVAPAIMAGNAVVLKPHEDTPLSALALAELCAGAGVPDGVVNVVTGAGRALGDALVRSPRSDLVTVTGSTRAGKEILAAAAETVTPVSLELGGKAPFIVLDDADLDQAVADAAAARLWNCGQVCTCNERTYVHRDVHDEFVARLVEEMRGVRPGDPMAETSRLGPKVNQAEWDKVKSYVDRAVASGAEIACGGGRPEGEEFQRGHWFEPTVLTGLSNDAEIVREEVFGPVLPVIAVDSYEQAVELANDTDYGLTAYVYTGALSTAMRAVDDLAFGEVYVNRVGPEQLHAFHGGWNMSGMGGDDGEHGYQRYLRHKTVYLGH</sequence>
<dbReference type="PANTHER" id="PTHR43353:SF5">
    <property type="entry name" value="SUCCINATE-SEMIALDEHYDE DEHYDROGENASE, MITOCHONDRIAL"/>
    <property type="match status" value="1"/>
</dbReference>
<evidence type="ECO:0000256" key="1">
    <source>
        <dbReference type="ARBA" id="ARBA00023002"/>
    </source>
</evidence>
<protein>
    <submittedName>
        <fullName evidence="5">Aldehyde dehydrogenase</fullName>
        <ecNumber evidence="5">1.2.1.-</ecNumber>
    </submittedName>
</protein>
<dbReference type="Gene3D" id="3.40.309.10">
    <property type="entry name" value="Aldehyde Dehydrogenase, Chain A, domain 2"/>
    <property type="match status" value="1"/>
</dbReference>
<dbReference type="Proteomes" id="UP001596504">
    <property type="component" value="Unassembled WGS sequence"/>
</dbReference>
<gene>
    <name evidence="5" type="primary">aldA</name>
    <name evidence="5" type="ORF">ACFQRI_22385</name>
</gene>
<dbReference type="GO" id="GO:0016491">
    <property type="term" value="F:oxidoreductase activity"/>
    <property type="evidence" value="ECO:0007669"/>
    <property type="project" value="UniProtKB-KW"/>
</dbReference>
<dbReference type="InterPro" id="IPR050740">
    <property type="entry name" value="Aldehyde_DH_Superfamily"/>
</dbReference>
<dbReference type="InterPro" id="IPR016161">
    <property type="entry name" value="Ald_DH/histidinol_DH"/>
</dbReference>
<evidence type="ECO:0000256" key="2">
    <source>
        <dbReference type="PROSITE-ProRule" id="PRU10007"/>
    </source>
</evidence>
<name>A0ABW2LRM5_9PSEU</name>
<dbReference type="InterPro" id="IPR016163">
    <property type="entry name" value="Ald_DH_C"/>
</dbReference>
<comment type="similarity">
    <text evidence="3">Belongs to the aldehyde dehydrogenase family.</text>
</comment>
<keyword evidence="1 3" id="KW-0560">Oxidoreductase</keyword>
<evidence type="ECO:0000313" key="5">
    <source>
        <dbReference type="EMBL" id="MFC7344165.1"/>
    </source>
</evidence>
<organism evidence="5 6">
    <name type="scientific">Saccharopolyspora griseoalba</name>
    <dbReference type="NCBI Taxonomy" id="1431848"/>
    <lineage>
        <taxon>Bacteria</taxon>
        <taxon>Bacillati</taxon>
        <taxon>Actinomycetota</taxon>
        <taxon>Actinomycetes</taxon>
        <taxon>Pseudonocardiales</taxon>
        <taxon>Pseudonocardiaceae</taxon>
        <taxon>Saccharopolyspora</taxon>
    </lineage>
</organism>
<dbReference type="Pfam" id="PF00171">
    <property type="entry name" value="Aldedh"/>
    <property type="match status" value="1"/>
</dbReference>
<dbReference type="PROSITE" id="PS00687">
    <property type="entry name" value="ALDEHYDE_DEHYDR_GLU"/>
    <property type="match status" value="1"/>
</dbReference>
<reference evidence="6" key="1">
    <citation type="journal article" date="2019" name="Int. J. Syst. Evol. Microbiol.">
        <title>The Global Catalogue of Microorganisms (GCM) 10K type strain sequencing project: providing services to taxonomists for standard genome sequencing and annotation.</title>
        <authorList>
            <consortium name="The Broad Institute Genomics Platform"/>
            <consortium name="The Broad Institute Genome Sequencing Center for Infectious Disease"/>
            <person name="Wu L."/>
            <person name="Ma J."/>
        </authorList>
    </citation>
    <scope>NUCLEOTIDE SEQUENCE [LARGE SCALE GENOMIC DNA]</scope>
    <source>
        <strain evidence="6">WLHS5</strain>
    </source>
</reference>
<proteinExistence type="inferred from homology"/>
<dbReference type="InterPro" id="IPR029510">
    <property type="entry name" value="Ald_DH_CS_GLU"/>
</dbReference>
<dbReference type="InterPro" id="IPR016162">
    <property type="entry name" value="Ald_DH_N"/>
</dbReference>
<dbReference type="PANTHER" id="PTHR43353">
    <property type="entry name" value="SUCCINATE-SEMIALDEHYDE DEHYDROGENASE, MITOCHONDRIAL"/>
    <property type="match status" value="1"/>
</dbReference>